<dbReference type="InterPro" id="IPR021109">
    <property type="entry name" value="Peptidase_aspartic_dom_sf"/>
</dbReference>
<evidence type="ECO:0000256" key="5">
    <source>
        <dbReference type="ARBA" id="ARBA00022759"/>
    </source>
</evidence>
<evidence type="ECO:0000259" key="9">
    <source>
        <dbReference type="PROSITE" id="PS50878"/>
    </source>
</evidence>
<dbReference type="InterPro" id="IPR036397">
    <property type="entry name" value="RNaseH_sf"/>
</dbReference>
<dbReference type="GO" id="GO:0016787">
    <property type="term" value="F:hydrolase activity"/>
    <property type="evidence" value="ECO:0007669"/>
    <property type="project" value="UniProtKB-KW"/>
</dbReference>
<protein>
    <recommendedName>
        <fullName evidence="1">RNA-directed DNA polymerase</fullName>
        <ecNumber evidence="1">2.7.7.49</ecNumber>
    </recommendedName>
</protein>
<dbReference type="Pfam" id="PF00078">
    <property type="entry name" value="RVT_1"/>
    <property type="match status" value="1"/>
</dbReference>
<dbReference type="PANTHER" id="PTHR37984">
    <property type="entry name" value="PROTEIN CBG26694"/>
    <property type="match status" value="1"/>
</dbReference>
<reference evidence="11" key="2">
    <citation type="submission" date="2014-09" db="EMBL/GenBank/DDBJ databases">
        <authorList>
            <person name="Aslett A.Martin."/>
        </authorList>
    </citation>
    <scope>NUCLEOTIDE SEQUENCE</scope>
    <source>
        <strain evidence="11">ED321 Heterogonic</strain>
    </source>
</reference>
<proteinExistence type="predicted"/>
<keyword evidence="8" id="KW-1133">Transmembrane helix</keyword>
<dbReference type="SUPFAM" id="SSF50630">
    <property type="entry name" value="Acid proteases"/>
    <property type="match status" value="1"/>
</dbReference>
<dbReference type="GeneID" id="36385077"/>
<evidence type="ECO:0000256" key="1">
    <source>
        <dbReference type="ARBA" id="ARBA00012493"/>
    </source>
</evidence>
<keyword evidence="2" id="KW-0808">Transferase</keyword>
<evidence type="ECO:0000313" key="11">
    <source>
        <dbReference type="EMBL" id="CEF60267.1"/>
    </source>
</evidence>
<accession>A0A090KWP2</accession>
<dbReference type="Pfam" id="PF17921">
    <property type="entry name" value="Integrase_H2C2"/>
    <property type="match status" value="1"/>
</dbReference>
<dbReference type="PROSITE" id="PS50878">
    <property type="entry name" value="RT_POL"/>
    <property type="match status" value="1"/>
</dbReference>
<sequence length="1513" mass="174350">MEKGKGEYFGKIIWIIVMGLIWISMISGMQQIINCDRSENTKEWAIKSPMKWSCEEIRQWHLEYRQIYDSGRIDCTVSSKLLAVSPQQTLILSEVPMLLMESPGRQKVCNRTVMEFAKGKMMEVSSPIWTSENISYAVTDNKWDFPEDLPQEMRGIASQTLLYKGRGLIEKLTKEEWKALFINIFQQSYQDLRQLAKLRAHIFSLIQNLVIPLYTEACNTYQNEYKAIQHTKDPSEKMRIWLGRQDIRASWLANHYVVQECKHVVPQAIFSDYRYKNTCYTLMPILVEKQLLFLDRDGYVHQYSPGVPCIQEPTQVTEVTENDDIVEQTLNEVDDIWSQINWVFSTGDRLMGTVIHILIGILASGVILVLIYILWKSGKQGYKIKQWYQKRQHKKRADRRLKETMRKITQLSEIRNTTIGSIGSIQGKQPYVDLYIKQNETTKIVRCLIDSGACVSFIKKSAINDCLELQNFTKPTKIAQDFNGNAIMAIGSCKIVFIMGTKKVIIPVWVLEKLHQDVLLGADALEHLDKANCAVTFRLASNIIQIGTTKHPLAQVARVAYLCPSEIWKSVKSWIWHIREVGVMSGEVKTELNIQDLDIPEDLVQDLAVWETLPESYKLKKINWEDTNLTPKGVNGLNNIVKKYDKAFIENEDDIGRYKGHISHSIDLKQGAKLPTAGVPRHSPKMKQSAEKIIKKMLHQGIIQPSSSRCTSRYLLVPKPNGTDRFVVDYRQLNNHSHMEIPCIPHIEEILNTVCHHKLFSVFDVASGFHQIPLHPKSRWLTAFNSPWGVYEYVTTPMGLSGSPGTFQKIMDNIFGDMKASVLIYIDDVIIFSDNEEDHLKTIESFLQRIIDSGLKLRLDKSRFGPDPDKVRTIANLQAPKDLRQLRGFLGMMNFFRRFIVKYAVLTAPLRELLKKGVVFVWSSECQTAFENLCMCLSSAPILSAPVAQGEFFLYTDASYVGLGAVLLQKQPELRVITYLSRSINAFEKNYPPIHLEALAIVWALAKVEHFIIGMPITIFTDHQPLLSLFGSKSLQGKLARYQLRLMQYQAKIKYQPGPENVVADYLSRYSLPNVRYVLTAGLPWEKKPTVYETKEMDSLREQVENKTAVQIGTKFYVLVNGKTGGFIPPNLDRRNCLIAFHKHPLFGGHFGWGKVKGRLQDVLYWDTIEAEYKQICRECFMCQTQKSIPSQMIKHVQQHPVVGNTPLGKVYIDLLQPGRKTSRGVVAMIVAVDSLSRFVMVSAVKNLTADEIIRGLLEDIIFKYGTPKQLITDRGRCFSSEEFEKFMKVMNIGHHLTTANHHQSNGLVERMNRTLNEAIRMYSDTEWDETIRNRIFCYNNSIHPKTGYTPAYLMFGRNTEMGWKQEQILTDSQYDEDYKDWKQNIKQIQQLWWNAHQESWKKEEKSKGVQVNLKINEKVLKKRIVDKRGKKSPWTGPFVVTKLDQHQRVLIKKGRQEQWCHVSQLKKYQEEKPAEGKNGDVNMIHTSYFGKEEYILGKKKKTTKEEEYIKEK</sequence>
<keyword evidence="8" id="KW-0812">Transmembrane</keyword>
<dbReference type="SUPFAM" id="SSF56672">
    <property type="entry name" value="DNA/RNA polymerases"/>
    <property type="match status" value="1"/>
</dbReference>
<dbReference type="Gene3D" id="2.40.70.10">
    <property type="entry name" value="Acid Proteases"/>
    <property type="match status" value="1"/>
</dbReference>
<dbReference type="CDD" id="cd09274">
    <property type="entry name" value="RNase_HI_RT_Ty3"/>
    <property type="match status" value="1"/>
</dbReference>
<dbReference type="RefSeq" id="XP_024499476.1">
    <property type="nucleotide sequence ID" value="XM_024642907.1"/>
</dbReference>
<dbReference type="InterPro" id="IPR000477">
    <property type="entry name" value="RT_dom"/>
</dbReference>
<dbReference type="FunFam" id="3.10.20.370:FF:000001">
    <property type="entry name" value="Retrovirus-related Pol polyprotein from transposon 17.6-like protein"/>
    <property type="match status" value="1"/>
</dbReference>
<dbReference type="GO" id="GO:0015074">
    <property type="term" value="P:DNA integration"/>
    <property type="evidence" value="ECO:0007669"/>
    <property type="project" value="InterPro"/>
</dbReference>
<evidence type="ECO:0000313" key="13">
    <source>
        <dbReference type="WBParaSite" id="SRAE_X000200500.1"/>
    </source>
</evidence>
<evidence type="ECO:0000256" key="3">
    <source>
        <dbReference type="ARBA" id="ARBA00022695"/>
    </source>
</evidence>
<evidence type="ECO:0000313" key="14">
    <source>
        <dbReference type="WormBase" id="SRAE_X000200500"/>
    </source>
</evidence>
<dbReference type="PROSITE" id="PS50994">
    <property type="entry name" value="INTEGRASE"/>
    <property type="match status" value="1"/>
</dbReference>
<dbReference type="Pfam" id="PF00665">
    <property type="entry name" value="rve"/>
    <property type="match status" value="1"/>
</dbReference>
<dbReference type="CDD" id="cd00303">
    <property type="entry name" value="retropepsin_like"/>
    <property type="match status" value="1"/>
</dbReference>
<feature type="domain" description="Reverse transcriptase" evidence="9">
    <location>
        <begin position="698"/>
        <end position="894"/>
    </location>
</feature>
<dbReference type="FunFam" id="3.30.70.270:FF:000020">
    <property type="entry name" value="Transposon Tf2-6 polyprotein-like Protein"/>
    <property type="match status" value="1"/>
</dbReference>
<dbReference type="InterPro" id="IPR041373">
    <property type="entry name" value="RT_RNaseH"/>
</dbReference>
<evidence type="ECO:0000256" key="6">
    <source>
        <dbReference type="ARBA" id="ARBA00022801"/>
    </source>
</evidence>
<evidence type="ECO:0000256" key="7">
    <source>
        <dbReference type="ARBA" id="ARBA00022918"/>
    </source>
</evidence>
<dbReference type="InterPro" id="IPR043128">
    <property type="entry name" value="Rev_trsase/Diguanyl_cyclase"/>
</dbReference>
<dbReference type="GO" id="GO:0003964">
    <property type="term" value="F:RNA-directed DNA polymerase activity"/>
    <property type="evidence" value="ECO:0007669"/>
    <property type="project" value="UniProtKB-KW"/>
</dbReference>
<dbReference type="WormBase" id="SRAE_X000200500">
    <property type="protein sequence ID" value="SRP09672"/>
    <property type="gene ID" value="WBGene00267583"/>
</dbReference>
<dbReference type="Proteomes" id="UP000035682">
    <property type="component" value="Unplaced"/>
</dbReference>
<dbReference type="WBParaSite" id="SRAE_X000200500.1">
    <property type="protein sequence ID" value="SRAE_X000200500.1"/>
    <property type="gene ID" value="WBGene00267583"/>
</dbReference>
<dbReference type="InterPro" id="IPR050951">
    <property type="entry name" value="Retrovirus_Pol_polyprotein"/>
</dbReference>
<dbReference type="CDD" id="cd01647">
    <property type="entry name" value="RT_LTR"/>
    <property type="match status" value="1"/>
</dbReference>
<dbReference type="EC" id="2.7.7.49" evidence="1"/>
<evidence type="ECO:0000313" key="12">
    <source>
        <dbReference type="Proteomes" id="UP000035682"/>
    </source>
</evidence>
<reference evidence="12" key="1">
    <citation type="submission" date="2014-09" db="EMBL/GenBank/DDBJ databases">
        <authorList>
            <person name="Martin A.A."/>
        </authorList>
    </citation>
    <scope>NUCLEOTIDE SEQUENCE</scope>
    <source>
        <strain evidence="12">ED321</strain>
    </source>
</reference>
<dbReference type="GO" id="GO:0042575">
    <property type="term" value="C:DNA polymerase complex"/>
    <property type="evidence" value="ECO:0007669"/>
    <property type="project" value="UniProtKB-ARBA"/>
</dbReference>
<dbReference type="EMBL" id="LN609398">
    <property type="protein sequence ID" value="CEF60267.1"/>
    <property type="molecule type" value="Genomic_DNA"/>
</dbReference>
<organism evidence="11">
    <name type="scientific">Strongyloides ratti</name>
    <name type="common">Parasitic roundworm</name>
    <dbReference type="NCBI Taxonomy" id="34506"/>
    <lineage>
        <taxon>Eukaryota</taxon>
        <taxon>Metazoa</taxon>
        <taxon>Ecdysozoa</taxon>
        <taxon>Nematoda</taxon>
        <taxon>Chromadorea</taxon>
        <taxon>Rhabditida</taxon>
        <taxon>Tylenchina</taxon>
        <taxon>Panagrolaimomorpha</taxon>
        <taxon>Strongyloidoidea</taxon>
        <taxon>Strongyloididae</taxon>
        <taxon>Strongyloides</taxon>
    </lineage>
</organism>
<dbReference type="OrthoDB" id="5868531at2759"/>
<keyword evidence="6" id="KW-0378">Hydrolase</keyword>
<dbReference type="Pfam" id="PF17917">
    <property type="entry name" value="RT_RNaseH"/>
    <property type="match status" value="1"/>
</dbReference>
<dbReference type="Gene3D" id="1.10.340.70">
    <property type="match status" value="1"/>
</dbReference>
<dbReference type="SUPFAM" id="SSF53098">
    <property type="entry name" value="Ribonuclease H-like"/>
    <property type="match status" value="1"/>
</dbReference>
<gene>
    <name evidence="11 13 14" type="ORF">SRAE_X000200500</name>
</gene>
<evidence type="ECO:0000256" key="8">
    <source>
        <dbReference type="SAM" id="Phobius"/>
    </source>
</evidence>
<dbReference type="InterPro" id="IPR043502">
    <property type="entry name" value="DNA/RNA_pol_sf"/>
</dbReference>
<dbReference type="Gene3D" id="3.10.20.370">
    <property type="match status" value="1"/>
</dbReference>
<dbReference type="Gene3D" id="3.10.10.10">
    <property type="entry name" value="HIV Type 1 Reverse Transcriptase, subunit A, domain 1"/>
    <property type="match status" value="1"/>
</dbReference>
<keyword evidence="5" id="KW-0255">Endonuclease</keyword>
<evidence type="ECO:0000256" key="2">
    <source>
        <dbReference type="ARBA" id="ARBA00022679"/>
    </source>
</evidence>
<keyword evidence="7 11" id="KW-0695">RNA-directed DNA polymerase</keyword>
<dbReference type="Gene3D" id="3.30.70.270">
    <property type="match status" value="2"/>
</dbReference>
<dbReference type="Gene3D" id="3.30.420.10">
    <property type="entry name" value="Ribonuclease H-like superfamily/Ribonuclease H"/>
    <property type="match status" value="1"/>
</dbReference>
<dbReference type="PANTHER" id="PTHR37984:SF5">
    <property type="entry name" value="PROTEIN NYNRIN-LIKE"/>
    <property type="match status" value="1"/>
</dbReference>
<keyword evidence="4" id="KW-0540">Nuclease</keyword>
<dbReference type="CTD" id="36385077"/>
<dbReference type="GO" id="GO:0004519">
    <property type="term" value="F:endonuclease activity"/>
    <property type="evidence" value="ECO:0007669"/>
    <property type="project" value="UniProtKB-KW"/>
</dbReference>
<evidence type="ECO:0000256" key="4">
    <source>
        <dbReference type="ARBA" id="ARBA00022722"/>
    </source>
</evidence>
<feature type="transmembrane region" description="Helical" evidence="8">
    <location>
        <begin position="12"/>
        <end position="33"/>
    </location>
</feature>
<dbReference type="GO" id="GO:0003676">
    <property type="term" value="F:nucleic acid binding"/>
    <property type="evidence" value="ECO:0007669"/>
    <property type="project" value="InterPro"/>
</dbReference>
<keyword evidence="3" id="KW-0548">Nucleotidyltransferase</keyword>
<name>A0A090KWP2_STRRB</name>
<evidence type="ECO:0000259" key="10">
    <source>
        <dbReference type="PROSITE" id="PS50994"/>
    </source>
</evidence>
<feature type="transmembrane region" description="Helical" evidence="8">
    <location>
        <begin position="354"/>
        <end position="375"/>
    </location>
</feature>
<dbReference type="InterPro" id="IPR001584">
    <property type="entry name" value="Integrase_cat-core"/>
</dbReference>
<keyword evidence="8" id="KW-0472">Membrane</keyword>
<reference evidence="13" key="3">
    <citation type="submission" date="2020-12" db="UniProtKB">
        <authorList>
            <consortium name="WormBaseParasite"/>
        </authorList>
    </citation>
    <scope>IDENTIFICATION</scope>
</reference>
<keyword evidence="12" id="KW-1185">Reference proteome</keyword>
<feature type="domain" description="Integrase catalytic" evidence="10">
    <location>
        <begin position="1203"/>
        <end position="1359"/>
    </location>
</feature>
<dbReference type="InterPro" id="IPR012337">
    <property type="entry name" value="RNaseH-like_sf"/>
</dbReference>
<dbReference type="InterPro" id="IPR041588">
    <property type="entry name" value="Integrase_H2C2"/>
</dbReference>